<evidence type="ECO:0000256" key="1">
    <source>
        <dbReference type="SAM" id="SignalP"/>
    </source>
</evidence>
<proteinExistence type="predicted"/>
<reference evidence="2 3" key="1">
    <citation type="submission" date="2016-10" db="EMBL/GenBank/DDBJ databases">
        <authorList>
            <person name="de Groot N.N."/>
        </authorList>
    </citation>
    <scope>NUCLEOTIDE SEQUENCE [LARGE SCALE GENOMIC DNA]</scope>
    <source>
        <strain evidence="2 3">CGMCC 1.6493</strain>
    </source>
</reference>
<gene>
    <name evidence="2" type="ORF">SAMN04487956_12728</name>
</gene>
<accession>A0A1I7BK78</accession>
<keyword evidence="1" id="KW-0732">Signal</keyword>
<feature type="chain" id="PRO_5011791434" evidence="1">
    <location>
        <begin position="24"/>
        <end position="169"/>
    </location>
</feature>
<organism evidence="2 3">
    <name type="scientific">Halomonas saccharevitans</name>
    <dbReference type="NCBI Taxonomy" id="416872"/>
    <lineage>
        <taxon>Bacteria</taxon>
        <taxon>Pseudomonadati</taxon>
        <taxon>Pseudomonadota</taxon>
        <taxon>Gammaproteobacteria</taxon>
        <taxon>Oceanospirillales</taxon>
        <taxon>Halomonadaceae</taxon>
        <taxon>Halomonas</taxon>
    </lineage>
</organism>
<dbReference type="Proteomes" id="UP000199594">
    <property type="component" value="Unassembled WGS sequence"/>
</dbReference>
<feature type="signal peptide" evidence="1">
    <location>
        <begin position="1"/>
        <end position="23"/>
    </location>
</feature>
<sequence length="169" mass="18343">MRRTMRTWLAGAGVILLSGCASQATPPVAELFDCQALNRAVASAETGFADIKGRLETTRLTRTWQTDTQAFHDACVITSARRPDHYLCFGPLASDDPRSALLKGGEAVAQCLGEGWQSRRTSADRIAFTREGQAPVVTLETFLNDRGRRMGTLGVYQNARDAEPRPGGS</sequence>
<dbReference type="AlphaFoldDB" id="A0A1I7BK78"/>
<dbReference type="EMBL" id="FPAQ01000027">
    <property type="protein sequence ID" value="SFT87579.1"/>
    <property type="molecule type" value="Genomic_DNA"/>
</dbReference>
<name>A0A1I7BK78_9GAMM</name>
<protein>
    <submittedName>
        <fullName evidence="2">Uncharacterized protein</fullName>
    </submittedName>
</protein>
<dbReference type="PROSITE" id="PS51257">
    <property type="entry name" value="PROKAR_LIPOPROTEIN"/>
    <property type="match status" value="1"/>
</dbReference>
<evidence type="ECO:0000313" key="2">
    <source>
        <dbReference type="EMBL" id="SFT87579.1"/>
    </source>
</evidence>
<evidence type="ECO:0000313" key="3">
    <source>
        <dbReference type="Proteomes" id="UP000199594"/>
    </source>
</evidence>